<dbReference type="GO" id="GO:0000139">
    <property type="term" value="C:Golgi membrane"/>
    <property type="evidence" value="ECO:0007669"/>
    <property type="project" value="InterPro"/>
</dbReference>
<feature type="region of interest" description="Disordered" evidence="1">
    <location>
        <begin position="414"/>
        <end position="435"/>
    </location>
</feature>
<dbReference type="CDD" id="cd22189">
    <property type="entry name" value="PGAP4-like_fungal"/>
    <property type="match status" value="1"/>
</dbReference>
<dbReference type="EMBL" id="JAGMWT010000020">
    <property type="protein sequence ID" value="KAH7112909.1"/>
    <property type="molecule type" value="Genomic_DNA"/>
</dbReference>
<feature type="transmembrane region" description="Helical" evidence="2">
    <location>
        <begin position="276"/>
        <end position="297"/>
    </location>
</feature>
<evidence type="ECO:0000256" key="1">
    <source>
        <dbReference type="SAM" id="MobiDB-lite"/>
    </source>
</evidence>
<comment type="caution">
    <text evidence="4">The sequence shown here is derived from an EMBL/GenBank/DDBJ whole genome shotgun (WGS) entry which is preliminary data.</text>
</comment>
<sequence length="435" mass="50244">MMFSRYTSAPLFCFFFVVFYCVNSISSRDPTSVFFNPRVGYTPRYSAIRKAQADDFVFATANGSTSVEPVAKNVKKKLCVGIPSVARDGPRYIDTAVGSLLEGLTPEERSEIYLVVFVPHPEPTVHSAYNEKWLPDLADEVLTYGFGPDVMQHIRNMEAEGGLYREKGLYDWRFLVQKCYEKDIPYIAILEDDVVAMDGWYHRTMAGVEDAERMSAEMRAKPEFLYLRMFYTEEYLGWNSEYWRMYLYNSLIAFTILVVALLLFRTTSLAAKRFLTLRAMMFVLLMLTAFIGLFFAIGRLSTFPIPEGVNEMEEFGCCKQGYVFPREKAMQLAEYFEERRFGFVDVIIEDFANIHRELRWAITPSVLQHLGRTSSIFDSQGPDRKSELSVAERIWSFSFERLNPKSLREEHWRATHQGPGSVQDHKKANFAHTIP</sequence>
<evidence type="ECO:0000256" key="2">
    <source>
        <dbReference type="SAM" id="Phobius"/>
    </source>
</evidence>
<keyword evidence="2" id="KW-1133">Transmembrane helix</keyword>
<keyword evidence="2" id="KW-0812">Transmembrane</keyword>
<evidence type="ECO:0008006" key="6">
    <source>
        <dbReference type="Google" id="ProtNLM"/>
    </source>
</evidence>
<dbReference type="PANTHER" id="PTHR31410">
    <property type="entry name" value="TRANSMEMBRANE PROTEIN 246"/>
    <property type="match status" value="1"/>
</dbReference>
<dbReference type="GO" id="GO:0016757">
    <property type="term" value="F:glycosyltransferase activity"/>
    <property type="evidence" value="ECO:0007669"/>
    <property type="project" value="InterPro"/>
</dbReference>
<evidence type="ECO:0000313" key="5">
    <source>
        <dbReference type="Proteomes" id="UP000700596"/>
    </source>
</evidence>
<dbReference type="PANTHER" id="PTHR31410:SF1">
    <property type="entry name" value="POST-GPI ATTACHMENT TO PROTEINS FACTOR 4"/>
    <property type="match status" value="1"/>
</dbReference>
<keyword evidence="3" id="KW-0732">Signal</keyword>
<reference evidence="4" key="1">
    <citation type="journal article" date="2021" name="Nat. Commun.">
        <title>Genetic determinants of endophytism in the Arabidopsis root mycobiome.</title>
        <authorList>
            <person name="Mesny F."/>
            <person name="Miyauchi S."/>
            <person name="Thiergart T."/>
            <person name="Pickel B."/>
            <person name="Atanasova L."/>
            <person name="Karlsson M."/>
            <person name="Huettel B."/>
            <person name="Barry K.W."/>
            <person name="Haridas S."/>
            <person name="Chen C."/>
            <person name="Bauer D."/>
            <person name="Andreopoulos W."/>
            <person name="Pangilinan J."/>
            <person name="LaButti K."/>
            <person name="Riley R."/>
            <person name="Lipzen A."/>
            <person name="Clum A."/>
            <person name="Drula E."/>
            <person name="Henrissat B."/>
            <person name="Kohler A."/>
            <person name="Grigoriev I.V."/>
            <person name="Martin F.M."/>
            <person name="Hacquard S."/>
        </authorList>
    </citation>
    <scope>NUCLEOTIDE SEQUENCE</scope>
    <source>
        <strain evidence="4">MPI-CAGE-CH-0243</strain>
    </source>
</reference>
<feature type="chain" id="PRO_5040516448" description="Integral membrane protein" evidence="3">
    <location>
        <begin position="28"/>
        <end position="435"/>
    </location>
</feature>
<keyword evidence="5" id="KW-1185">Reference proteome</keyword>
<feature type="signal peptide" evidence="3">
    <location>
        <begin position="1"/>
        <end position="27"/>
    </location>
</feature>
<dbReference type="OrthoDB" id="2016523at2759"/>
<dbReference type="GO" id="GO:0006506">
    <property type="term" value="P:GPI anchor biosynthetic process"/>
    <property type="evidence" value="ECO:0007669"/>
    <property type="project" value="InterPro"/>
</dbReference>
<keyword evidence="2" id="KW-0472">Membrane</keyword>
<gene>
    <name evidence="4" type="ORF">B0J11DRAFT_542243</name>
</gene>
<protein>
    <recommendedName>
        <fullName evidence="6">Integral membrane protein</fullName>
    </recommendedName>
</protein>
<dbReference type="AlphaFoldDB" id="A0A9P9IAU0"/>
<proteinExistence type="predicted"/>
<feature type="transmembrane region" description="Helical" evidence="2">
    <location>
        <begin position="245"/>
        <end position="264"/>
    </location>
</feature>
<evidence type="ECO:0000313" key="4">
    <source>
        <dbReference type="EMBL" id="KAH7112909.1"/>
    </source>
</evidence>
<organism evidence="4 5">
    <name type="scientific">Dendryphion nanum</name>
    <dbReference type="NCBI Taxonomy" id="256645"/>
    <lineage>
        <taxon>Eukaryota</taxon>
        <taxon>Fungi</taxon>
        <taxon>Dikarya</taxon>
        <taxon>Ascomycota</taxon>
        <taxon>Pezizomycotina</taxon>
        <taxon>Dothideomycetes</taxon>
        <taxon>Pleosporomycetidae</taxon>
        <taxon>Pleosporales</taxon>
        <taxon>Torulaceae</taxon>
        <taxon>Dendryphion</taxon>
    </lineage>
</organism>
<dbReference type="Proteomes" id="UP000700596">
    <property type="component" value="Unassembled WGS sequence"/>
</dbReference>
<accession>A0A9P9IAU0</accession>
<name>A0A9P9IAU0_9PLEO</name>
<evidence type="ECO:0000256" key="3">
    <source>
        <dbReference type="SAM" id="SignalP"/>
    </source>
</evidence>
<dbReference type="InterPro" id="IPR029675">
    <property type="entry name" value="PGAP4"/>
</dbReference>